<feature type="region of interest" description="Disordered" evidence="1">
    <location>
        <begin position="72"/>
        <end position="133"/>
    </location>
</feature>
<feature type="compositionally biased region" description="Polar residues" evidence="1">
    <location>
        <begin position="98"/>
        <end position="113"/>
    </location>
</feature>
<dbReference type="RefSeq" id="WP_238560692.1">
    <property type="nucleotide sequence ID" value="NZ_AOUH01000022.1"/>
</dbReference>
<evidence type="ECO:0000313" key="2">
    <source>
        <dbReference type="EMBL" id="SBW79859.1"/>
    </source>
</evidence>
<dbReference type="Proteomes" id="UP000245431">
    <property type="component" value="Chromosome PVE_r1"/>
</dbReference>
<evidence type="ECO:0000313" key="3">
    <source>
        <dbReference type="Proteomes" id="UP000245431"/>
    </source>
</evidence>
<sequence length="133" mass="15065">MANTKLAPVLETAPRFIRAMHAPAYLGMCREEFKNTVRPHVREFPIGKQGVAFDRHELDQWADAYIERMAIEKQADQDNNPPRSGRQGAKQWREKQCRASTRGTGFGTSTKSSEVADFKKALEQAKGRKRSST</sequence>
<protein>
    <submittedName>
        <fullName evidence="2">Uncharacterized protein</fullName>
    </submittedName>
</protein>
<accession>A0A1D3JUS3</accession>
<name>A0A1D3JUS3_PSEVE</name>
<reference evidence="3" key="1">
    <citation type="submission" date="2016-07" db="EMBL/GenBank/DDBJ databases">
        <authorList>
            <person name="Florea S."/>
            <person name="Webb J.S."/>
            <person name="Jaromczyk J."/>
            <person name="Schardl C.L."/>
        </authorList>
    </citation>
    <scope>NUCLEOTIDE SEQUENCE [LARGE SCALE GENOMIC DNA]</scope>
    <source>
        <strain evidence="3">1YdBTEX2</strain>
    </source>
</reference>
<organism evidence="2 3">
    <name type="scientific">Pseudomonas veronii 1YdBTEX2</name>
    <dbReference type="NCBI Taxonomy" id="1295141"/>
    <lineage>
        <taxon>Bacteria</taxon>
        <taxon>Pseudomonadati</taxon>
        <taxon>Pseudomonadota</taxon>
        <taxon>Gammaproteobacteria</taxon>
        <taxon>Pseudomonadales</taxon>
        <taxon>Pseudomonadaceae</taxon>
        <taxon>Pseudomonas</taxon>
    </lineage>
</organism>
<proteinExistence type="predicted"/>
<evidence type="ECO:0000256" key="1">
    <source>
        <dbReference type="SAM" id="MobiDB-lite"/>
    </source>
</evidence>
<feature type="compositionally biased region" description="Basic and acidic residues" evidence="1">
    <location>
        <begin position="114"/>
        <end position="126"/>
    </location>
</feature>
<gene>
    <name evidence="2" type="ORF">PVE_R1G1973</name>
</gene>
<dbReference type="EMBL" id="LT599583">
    <property type="protein sequence ID" value="SBW79859.1"/>
    <property type="molecule type" value="Genomic_DNA"/>
</dbReference>
<dbReference type="AlphaFoldDB" id="A0A1D3JUS3"/>